<accession>A0A6J1EA88</accession>
<dbReference type="GeneID" id="111432244"/>
<proteinExistence type="predicted"/>
<evidence type="ECO:0000313" key="1">
    <source>
        <dbReference type="Proteomes" id="UP000504609"/>
    </source>
</evidence>
<dbReference type="RefSeq" id="XP_022924877.1">
    <property type="nucleotide sequence ID" value="XM_023069109.1"/>
</dbReference>
<evidence type="ECO:0000313" key="2">
    <source>
        <dbReference type="RefSeq" id="XP_022924877.1"/>
    </source>
</evidence>
<keyword evidence="1" id="KW-1185">Reference proteome</keyword>
<dbReference type="Proteomes" id="UP000504609">
    <property type="component" value="Unplaced"/>
</dbReference>
<dbReference type="KEGG" id="cmos:111432244"/>
<reference evidence="2" key="1">
    <citation type="submission" date="2025-08" db="UniProtKB">
        <authorList>
            <consortium name="RefSeq"/>
        </authorList>
    </citation>
    <scope>IDENTIFICATION</scope>
    <source>
        <tissue evidence="2">Young leaves</tissue>
    </source>
</reference>
<dbReference type="AlphaFoldDB" id="A0A6J1EA88"/>
<organism evidence="1 2">
    <name type="scientific">Cucurbita moschata</name>
    <name type="common">Winter crookneck squash</name>
    <name type="synonym">Cucurbita pepo var. moschata</name>
    <dbReference type="NCBI Taxonomy" id="3662"/>
    <lineage>
        <taxon>Eukaryota</taxon>
        <taxon>Viridiplantae</taxon>
        <taxon>Streptophyta</taxon>
        <taxon>Embryophyta</taxon>
        <taxon>Tracheophyta</taxon>
        <taxon>Spermatophyta</taxon>
        <taxon>Magnoliopsida</taxon>
        <taxon>eudicotyledons</taxon>
        <taxon>Gunneridae</taxon>
        <taxon>Pentapetalae</taxon>
        <taxon>rosids</taxon>
        <taxon>fabids</taxon>
        <taxon>Cucurbitales</taxon>
        <taxon>Cucurbitaceae</taxon>
        <taxon>Cucurbiteae</taxon>
        <taxon>Cucurbita</taxon>
    </lineage>
</organism>
<gene>
    <name evidence="2" type="primary">LOC111432244</name>
</gene>
<protein>
    <submittedName>
        <fullName evidence="2">Uncharacterized protein LOC111432244</fullName>
    </submittedName>
</protein>
<name>A0A6J1EA88_CUCMO</name>
<sequence>MESEAKAVQSLSVGSGEKGVLGKAYCKCGEGWKCEIKRTQGPDAGKTFVNCGNNCVCIIEGTAEGAVKLQQLAGEGGFEGASCECGEGWSCTISKIEGPQDTKSFAKCAGDCSCITVA</sequence>